<evidence type="ECO:0000313" key="8">
    <source>
        <dbReference type="EMBL" id="MPL86789.1"/>
    </source>
</evidence>
<proteinExistence type="inferred from homology"/>
<keyword evidence="3 8" id="KW-0378">Hydrolase</keyword>
<dbReference type="InterPro" id="IPR000755">
    <property type="entry name" value="A_A_dipeptidase"/>
</dbReference>
<keyword evidence="1" id="KW-0645">Protease</keyword>
<dbReference type="GO" id="GO:0071555">
    <property type="term" value="P:cell wall organization"/>
    <property type="evidence" value="ECO:0007669"/>
    <property type="project" value="UniProtKB-KW"/>
</dbReference>
<dbReference type="GO" id="GO:0006508">
    <property type="term" value="P:proteolysis"/>
    <property type="evidence" value="ECO:0007669"/>
    <property type="project" value="UniProtKB-KW"/>
</dbReference>
<dbReference type="GO" id="GO:0046872">
    <property type="term" value="F:metal ion binding"/>
    <property type="evidence" value="ECO:0007669"/>
    <property type="project" value="UniProtKB-KW"/>
</dbReference>
<keyword evidence="5 8" id="KW-0224">Dipeptidase</keyword>
<protein>
    <submittedName>
        <fullName evidence="8">D-alanyl-D-alanine dipeptidase</fullName>
        <ecNumber evidence="8">3.4.13.22</ecNumber>
    </submittedName>
</protein>
<evidence type="ECO:0000256" key="1">
    <source>
        <dbReference type="ARBA" id="ARBA00022670"/>
    </source>
</evidence>
<evidence type="ECO:0000256" key="2">
    <source>
        <dbReference type="ARBA" id="ARBA00022723"/>
    </source>
</evidence>
<comment type="caution">
    <text evidence="8">The sequence shown here is derived from an EMBL/GenBank/DDBJ whole genome shotgun (WGS) entry which is preliminary data.</text>
</comment>
<reference evidence="8" key="1">
    <citation type="submission" date="2019-08" db="EMBL/GenBank/DDBJ databases">
        <authorList>
            <person name="Kucharzyk K."/>
            <person name="Murdoch R.W."/>
            <person name="Higgins S."/>
            <person name="Loffler F."/>
        </authorList>
    </citation>
    <scope>NUCLEOTIDE SEQUENCE</scope>
</reference>
<dbReference type="GO" id="GO:0160237">
    <property type="term" value="F:D-Ala-D-Ala dipeptidase activity"/>
    <property type="evidence" value="ECO:0007669"/>
    <property type="project" value="UniProtKB-EC"/>
</dbReference>
<dbReference type="PANTHER" id="PTHR43126">
    <property type="entry name" value="D-ALANYL-D-ALANINE DIPEPTIDASE"/>
    <property type="match status" value="1"/>
</dbReference>
<evidence type="ECO:0000256" key="6">
    <source>
        <dbReference type="ARBA" id="ARBA00023049"/>
    </source>
</evidence>
<accession>A0A644V624</accession>
<name>A0A644V624_9ZZZZ</name>
<dbReference type="Gene3D" id="3.30.1380.10">
    <property type="match status" value="1"/>
</dbReference>
<dbReference type="GO" id="GO:0008237">
    <property type="term" value="F:metallopeptidase activity"/>
    <property type="evidence" value="ECO:0007669"/>
    <property type="project" value="UniProtKB-KW"/>
</dbReference>
<dbReference type="EMBL" id="VSSQ01000227">
    <property type="protein sequence ID" value="MPL86789.1"/>
    <property type="molecule type" value="Genomic_DNA"/>
</dbReference>
<dbReference type="InterPro" id="IPR009045">
    <property type="entry name" value="Zn_M74/Hedgehog-like"/>
</dbReference>
<keyword evidence="2" id="KW-0479">Metal-binding</keyword>
<dbReference type="PANTHER" id="PTHR43126:SF1">
    <property type="entry name" value="D-ALANYL-D-ALANINE DIPEPTIDASE"/>
    <property type="match status" value="1"/>
</dbReference>
<dbReference type="Pfam" id="PF01427">
    <property type="entry name" value="Peptidase_M15"/>
    <property type="match status" value="1"/>
</dbReference>
<evidence type="ECO:0000256" key="3">
    <source>
        <dbReference type="ARBA" id="ARBA00022801"/>
    </source>
</evidence>
<organism evidence="8">
    <name type="scientific">bioreactor metagenome</name>
    <dbReference type="NCBI Taxonomy" id="1076179"/>
    <lineage>
        <taxon>unclassified sequences</taxon>
        <taxon>metagenomes</taxon>
        <taxon>ecological metagenomes</taxon>
    </lineage>
</organism>
<evidence type="ECO:0000256" key="5">
    <source>
        <dbReference type="ARBA" id="ARBA00022997"/>
    </source>
</evidence>
<evidence type="ECO:0000256" key="7">
    <source>
        <dbReference type="ARBA" id="ARBA00023316"/>
    </source>
</evidence>
<dbReference type="AlphaFoldDB" id="A0A644V624"/>
<dbReference type="EC" id="3.4.13.22" evidence="8"/>
<sequence length="346" mass="39430">MLKKILRLVIFTIAMILPLLAYASGVKPNAVQKDEAALLGLYTGNNEMLLVREAAGKLALVYRYKQDDKDFTASNIYPLTREHYDSYTINEAGPMTGAESNIKFDRDKDGNGVSLRLGEHNYTRQFTNGEDGKPFRITPEQSWETLRKEADTSVFPVQKAANRANLVDLAEVVPNLHYDLRYTTGNNIFGVPLVTSKKAYLDKDAAMALMRVQERLKEYGYGLVVWEAYRSWRDFKLATLALPKKYKKLLPTAEEGYPHNTGRSIDVSLYDLDSGEQVQMISDFDEQTPAQYSGFIGGTQLQRWQRDLLQALMGLEGFDSIDMEWWHFDYKSAEKYQLLNVSVDNL</sequence>
<keyword evidence="4" id="KW-0862">Zinc</keyword>
<evidence type="ECO:0000256" key="4">
    <source>
        <dbReference type="ARBA" id="ARBA00022833"/>
    </source>
</evidence>
<keyword evidence="6" id="KW-0482">Metalloprotease</keyword>
<dbReference type="HAMAP" id="MF_01924">
    <property type="entry name" value="A_A_dipeptidase"/>
    <property type="match status" value="1"/>
</dbReference>
<dbReference type="SUPFAM" id="SSF55166">
    <property type="entry name" value="Hedgehog/DD-peptidase"/>
    <property type="match status" value="1"/>
</dbReference>
<gene>
    <name evidence="8" type="primary">ddpX_2</name>
    <name evidence="8" type="ORF">SDC9_32776</name>
</gene>
<keyword evidence="7" id="KW-0961">Cell wall biogenesis/degradation</keyword>